<evidence type="ECO:0000313" key="4">
    <source>
        <dbReference type="Proteomes" id="UP000708208"/>
    </source>
</evidence>
<proteinExistence type="predicted"/>
<evidence type="ECO:0000313" key="3">
    <source>
        <dbReference type="EMBL" id="CAG7816624.1"/>
    </source>
</evidence>
<accession>A0A8J2KNY9</accession>
<dbReference type="EMBL" id="CAJVCH010374530">
    <property type="protein sequence ID" value="CAG7816624.1"/>
    <property type="molecule type" value="Genomic_DNA"/>
</dbReference>
<keyword evidence="4" id="KW-1185">Reference proteome</keyword>
<feature type="signal peptide" evidence="1">
    <location>
        <begin position="1"/>
        <end position="22"/>
    </location>
</feature>
<evidence type="ECO:0000256" key="1">
    <source>
        <dbReference type="SAM" id="SignalP"/>
    </source>
</evidence>
<dbReference type="PROSITE" id="PS50191">
    <property type="entry name" value="CRAL_TRIO"/>
    <property type="match status" value="1"/>
</dbReference>
<feature type="domain" description="CRAL-TRIO" evidence="2">
    <location>
        <begin position="35"/>
        <end position="167"/>
    </location>
</feature>
<reference evidence="3" key="1">
    <citation type="submission" date="2021-06" db="EMBL/GenBank/DDBJ databases">
        <authorList>
            <person name="Hodson N. C."/>
            <person name="Mongue J. A."/>
            <person name="Jaron S. K."/>
        </authorList>
    </citation>
    <scope>NUCLEOTIDE SEQUENCE</scope>
</reference>
<comment type="caution">
    <text evidence="3">The sequence shown here is derived from an EMBL/GenBank/DDBJ whole genome shotgun (WGS) entry which is preliminary data.</text>
</comment>
<sequence length="182" mass="20715">MGDFVQLLSVLLLVLSVTFVTSHNLTESEILAFDAPAEIKSTFPYYLSGYYEDGAPIWVFELGKWDLRKYTEKGGPLYDAMDIYVDQMYYTFKKSGLSSSGKQFFAICDLDEFKIRQAGHPKTVQFILSKFVTLEQIVSGGSMRQGWVVNANALWGALWKLGSPLLAWIRAKRENKNQFNLK</sequence>
<evidence type="ECO:0000259" key="2">
    <source>
        <dbReference type="PROSITE" id="PS50191"/>
    </source>
</evidence>
<dbReference type="AlphaFoldDB" id="A0A8J2KNY9"/>
<gene>
    <name evidence="3" type="ORF">AFUS01_LOCUS27237</name>
</gene>
<feature type="chain" id="PRO_5035215929" description="CRAL-TRIO domain-containing protein" evidence="1">
    <location>
        <begin position="23"/>
        <end position="182"/>
    </location>
</feature>
<name>A0A8J2KNY9_9HEXA</name>
<organism evidence="3 4">
    <name type="scientific">Allacma fusca</name>
    <dbReference type="NCBI Taxonomy" id="39272"/>
    <lineage>
        <taxon>Eukaryota</taxon>
        <taxon>Metazoa</taxon>
        <taxon>Ecdysozoa</taxon>
        <taxon>Arthropoda</taxon>
        <taxon>Hexapoda</taxon>
        <taxon>Collembola</taxon>
        <taxon>Symphypleona</taxon>
        <taxon>Sminthuridae</taxon>
        <taxon>Allacma</taxon>
    </lineage>
</organism>
<dbReference type="InterPro" id="IPR001251">
    <property type="entry name" value="CRAL-TRIO_dom"/>
</dbReference>
<dbReference type="Proteomes" id="UP000708208">
    <property type="component" value="Unassembled WGS sequence"/>
</dbReference>
<protein>
    <recommendedName>
        <fullName evidence="2">CRAL-TRIO domain-containing protein</fullName>
    </recommendedName>
</protein>
<keyword evidence="1" id="KW-0732">Signal</keyword>
<dbReference type="OrthoDB" id="43460at2759"/>